<dbReference type="EMBL" id="KV745075">
    <property type="protein sequence ID" value="OCK78188.1"/>
    <property type="molecule type" value="Genomic_DNA"/>
</dbReference>
<accession>A0A8E2E6G9</accession>
<proteinExistence type="predicted"/>
<name>A0A8E2E6G9_9PEZI</name>
<feature type="region of interest" description="Disordered" evidence="1">
    <location>
        <begin position="1"/>
        <end position="22"/>
    </location>
</feature>
<dbReference type="Proteomes" id="UP000250266">
    <property type="component" value="Unassembled WGS sequence"/>
</dbReference>
<sequence length="182" mass="20461">MWGNASVAQTVEMEERAESAKPVAVPISQLAVDADYGRGGLEDLGVADERPEGEDEDLGTDGDVWIASCHGCSRGRLHSSGKKTLSVKKYDYDLNVSSLPAERSAIFSHRIPRFERHDVQPAHMDEWPLEYNVTTMLGHKIAMEYMQKRLFQWSECVVEDKFNEERKPDDDCSDDIGRVLGT</sequence>
<evidence type="ECO:0000313" key="2">
    <source>
        <dbReference type="EMBL" id="OCK78188.1"/>
    </source>
</evidence>
<reference evidence="2 3" key="1">
    <citation type="journal article" date="2016" name="Nat. Commun.">
        <title>Ectomycorrhizal ecology is imprinted in the genome of the dominant symbiotic fungus Cenococcum geophilum.</title>
        <authorList>
            <consortium name="DOE Joint Genome Institute"/>
            <person name="Peter M."/>
            <person name="Kohler A."/>
            <person name="Ohm R.A."/>
            <person name="Kuo A."/>
            <person name="Krutzmann J."/>
            <person name="Morin E."/>
            <person name="Arend M."/>
            <person name="Barry K.W."/>
            <person name="Binder M."/>
            <person name="Choi C."/>
            <person name="Clum A."/>
            <person name="Copeland A."/>
            <person name="Grisel N."/>
            <person name="Haridas S."/>
            <person name="Kipfer T."/>
            <person name="LaButti K."/>
            <person name="Lindquist E."/>
            <person name="Lipzen A."/>
            <person name="Maire R."/>
            <person name="Meier B."/>
            <person name="Mihaltcheva S."/>
            <person name="Molinier V."/>
            <person name="Murat C."/>
            <person name="Poggeler S."/>
            <person name="Quandt C.A."/>
            <person name="Sperisen C."/>
            <person name="Tritt A."/>
            <person name="Tisserant E."/>
            <person name="Crous P.W."/>
            <person name="Henrissat B."/>
            <person name="Nehls U."/>
            <person name="Egli S."/>
            <person name="Spatafora J.W."/>
            <person name="Grigoriev I.V."/>
            <person name="Martin F.M."/>
        </authorList>
    </citation>
    <scope>NUCLEOTIDE SEQUENCE [LARGE SCALE GENOMIC DNA]</scope>
    <source>
        <strain evidence="2 3">CBS 459.81</strain>
    </source>
</reference>
<gene>
    <name evidence="2" type="ORF">K432DRAFT_394983</name>
</gene>
<dbReference type="AlphaFoldDB" id="A0A8E2E6G9"/>
<organism evidence="2 3">
    <name type="scientific">Lepidopterella palustris CBS 459.81</name>
    <dbReference type="NCBI Taxonomy" id="1314670"/>
    <lineage>
        <taxon>Eukaryota</taxon>
        <taxon>Fungi</taxon>
        <taxon>Dikarya</taxon>
        <taxon>Ascomycota</taxon>
        <taxon>Pezizomycotina</taxon>
        <taxon>Dothideomycetes</taxon>
        <taxon>Pleosporomycetidae</taxon>
        <taxon>Mytilinidiales</taxon>
        <taxon>Argynnaceae</taxon>
        <taxon>Lepidopterella</taxon>
    </lineage>
</organism>
<keyword evidence="3" id="KW-1185">Reference proteome</keyword>
<evidence type="ECO:0000313" key="3">
    <source>
        <dbReference type="Proteomes" id="UP000250266"/>
    </source>
</evidence>
<evidence type="ECO:0000256" key="1">
    <source>
        <dbReference type="SAM" id="MobiDB-lite"/>
    </source>
</evidence>
<protein>
    <submittedName>
        <fullName evidence="2">Uncharacterized protein</fullName>
    </submittedName>
</protein>